<evidence type="ECO:0000313" key="7">
    <source>
        <dbReference type="EMBL" id="GAA1966897.1"/>
    </source>
</evidence>
<gene>
    <name evidence="7" type="ORF">GCM10009798_29030</name>
</gene>
<dbReference type="RefSeq" id="WP_344045931.1">
    <property type="nucleotide sequence ID" value="NZ_BAAAPB010000003.1"/>
</dbReference>
<evidence type="ECO:0000256" key="2">
    <source>
        <dbReference type="ARBA" id="ARBA00022692"/>
    </source>
</evidence>
<feature type="transmembrane region" description="Helical" evidence="6">
    <location>
        <begin position="171"/>
        <end position="197"/>
    </location>
</feature>
<proteinExistence type="predicted"/>
<dbReference type="Proteomes" id="UP001500571">
    <property type="component" value="Unassembled WGS sequence"/>
</dbReference>
<accession>A0ABP5CTX7</accession>
<reference evidence="8" key="1">
    <citation type="journal article" date="2019" name="Int. J. Syst. Evol. Microbiol.">
        <title>The Global Catalogue of Microorganisms (GCM) 10K type strain sequencing project: providing services to taxonomists for standard genome sequencing and annotation.</title>
        <authorList>
            <consortium name="The Broad Institute Genomics Platform"/>
            <consortium name="The Broad Institute Genome Sequencing Center for Infectious Disease"/>
            <person name="Wu L."/>
            <person name="Ma J."/>
        </authorList>
    </citation>
    <scope>NUCLEOTIDE SEQUENCE [LARGE SCALE GENOMIC DNA]</scope>
    <source>
        <strain evidence="8">JCM 15309</strain>
    </source>
</reference>
<dbReference type="EMBL" id="BAAAPB010000003">
    <property type="protein sequence ID" value="GAA1966897.1"/>
    <property type="molecule type" value="Genomic_DNA"/>
</dbReference>
<feature type="transmembrane region" description="Helical" evidence="6">
    <location>
        <begin position="65"/>
        <end position="90"/>
    </location>
</feature>
<feature type="transmembrane region" description="Helical" evidence="6">
    <location>
        <begin position="257"/>
        <end position="278"/>
    </location>
</feature>
<evidence type="ECO:0000256" key="4">
    <source>
        <dbReference type="ARBA" id="ARBA00023136"/>
    </source>
</evidence>
<organism evidence="7 8">
    <name type="scientific">Nocardioides panacihumi</name>
    <dbReference type="NCBI Taxonomy" id="400774"/>
    <lineage>
        <taxon>Bacteria</taxon>
        <taxon>Bacillati</taxon>
        <taxon>Actinomycetota</taxon>
        <taxon>Actinomycetes</taxon>
        <taxon>Propionibacteriales</taxon>
        <taxon>Nocardioidaceae</taxon>
        <taxon>Nocardioides</taxon>
    </lineage>
</organism>
<name>A0ABP5CTX7_9ACTN</name>
<evidence type="ECO:0000256" key="1">
    <source>
        <dbReference type="ARBA" id="ARBA00022475"/>
    </source>
</evidence>
<keyword evidence="1" id="KW-1003">Cell membrane</keyword>
<feature type="transmembrane region" description="Helical" evidence="6">
    <location>
        <begin position="23"/>
        <end position="45"/>
    </location>
</feature>
<keyword evidence="8" id="KW-1185">Reference proteome</keyword>
<keyword evidence="2 6" id="KW-0812">Transmembrane</keyword>
<keyword evidence="3 6" id="KW-1133">Transmembrane helix</keyword>
<evidence type="ECO:0000313" key="8">
    <source>
        <dbReference type="Proteomes" id="UP001500571"/>
    </source>
</evidence>
<protein>
    <submittedName>
        <fullName evidence="7">UPF0182 family protein</fullName>
    </submittedName>
</protein>
<feature type="transmembrane region" description="Helical" evidence="6">
    <location>
        <begin position="285"/>
        <end position="309"/>
    </location>
</feature>
<comment type="caution">
    <text evidence="7">The sequence shown here is derived from an EMBL/GenBank/DDBJ whole genome shotgun (WGS) entry which is preliminary data.</text>
</comment>
<evidence type="ECO:0000256" key="5">
    <source>
        <dbReference type="SAM" id="MobiDB-lite"/>
    </source>
</evidence>
<dbReference type="PANTHER" id="PTHR39344">
    <property type="entry name" value="UPF0182 PROTEIN SLL1060"/>
    <property type="match status" value="1"/>
</dbReference>
<keyword evidence="4 6" id="KW-0472">Membrane</keyword>
<evidence type="ECO:0000256" key="6">
    <source>
        <dbReference type="SAM" id="Phobius"/>
    </source>
</evidence>
<dbReference type="PANTHER" id="PTHR39344:SF1">
    <property type="entry name" value="UPF0182 PROTEIN SLL1060"/>
    <property type="match status" value="1"/>
</dbReference>
<dbReference type="Pfam" id="PF03699">
    <property type="entry name" value="UPF0182"/>
    <property type="match status" value="1"/>
</dbReference>
<feature type="transmembrane region" description="Helical" evidence="6">
    <location>
        <begin position="217"/>
        <end position="234"/>
    </location>
</feature>
<feature type="region of interest" description="Disordered" evidence="5">
    <location>
        <begin position="889"/>
        <end position="919"/>
    </location>
</feature>
<feature type="transmembrane region" description="Helical" evidence="6">
    <location>
        <begin position="117"/>
        <end position="137"/>
    </location>
</feature>
<evidence type="ECO:0000256" key="3">
    <source>
        <dbReference type="ARBA" id="ARBA00022989"/>
    </source>
</evidence>
<feature type="compositionally biased region" description="Pro residues" evidence="5">
    <location>
        <begin position="895"/>
        <end position="909"/>
    </location>
</feature>
<dbReference type="InterPro" id="IPR005372">
    <property type="entry name" value="UPF0182"/>
</dbReference>
<sequence>MSELFDDDPRHAPTRTSSGRTRALIITAVALAVLFFLLTTFASLWTDRLWFDQLGYGSVFSRLFWVRTGLFFGFGLVMGGTVAGTIVLAYRHRPLFHGPTGDNGLERYRDAVTPIRTWLLVGVSVIAGVFAGASGAGKWRTYLLWRNGGDFGTKDPYFGKDIGFYVFDLPWWHLVVNFVMAASVIALLLSLLVHYLYGGIRLQARNDRVSGPAQVQLSALIAVFVLAKAIDYWLDRYDLVHSAGAKMTGISFTDDHAVLPAKAILAGIAVICTVLFLVNIWRRTWLLPGVGAALLVISAILLGLIWPAIVQGFQVRPSPDKETPYLAKNIAATRQAYAIDDASVTVQNYNAQPNTAAAATPLASDLDKQVASAPIVDPQLVHDLFQNSQQVRGYYGVAQPLDVDRYTIAGKNRALVLGVRELDESGIDPKDRTWTNLHTTYTHGYGVIAAYANQRDKSDSTESPDIQWAQGYQANQNDVVDANGGKVEERVYFGEKSTSYAVVGRSSGASPVELDLGDGQSSETHTTYDGTGGVAVGSTFRRLLYGIKFGSSSFLLSGRMNENSKVLYDRTPRERVEKVAPWLTLDDDAYPVVVDGRIQWVLDGYTTTDRYPGAEKDSFKDMTDDVLQQDTGLRTLPTDQINYMRNAVKATVDAYDGSVHLYAWDESDPILKAWSKVFPGTVLPRSAIPADLAPHLRYPEDLFKVQRYQLAKYHVTDARAFQQGSDWWQVPTDPETSAHLMAPYRMYMDAPGSDKEVWSLSTTFTPTKRTNLSAVMTVNSDATSKDYGKIQVLERPDQVTQGPQQVVQDLKNDASISEALQPYRTGSLLSYGNLLTIPTSTHGLIYLMPVYAQQATSSPYPVLAYVLVKYGSHMGFGKTVQDAITSALKSTSTPSPTPTPTPTSPPSNTPSPSAGNAEARAKALLDDAQTLFTQAEAAGKAGDFAKREELLKQAQAKIAQAVELLG</sequence>